<dbReference type="Gene3D" id="3.40.50.450">
    <property type="match status" value="1"/>
</dbReference>
<evidence type="ECO:0000313" key="2">
    <source>
        <dbReference type="Proteomes" id="UP000326939"/>
    </source>
</evidence>
<dbReference type="PANTHER" id="PTHR31208:SF11">
    <property type="entry name" value="CYTOKININ RIBOSIDE 5'-MONOPHOSPHATE PHOSPHORIBOHYDROLASE"/>
    <property type="match status" value="1"/>
</dbReference>
<keyword evidence="2" id="KW-1185">Reference proteome</keyword>
<reference evidence="2" key="1">
    <citation type="journal article" date="2019" name="Gigascience">
        <title>De novo genome assembly of the endangered Acer yangbiense, a plant species with extremely small populations endemic to Yunnan Province, China.</title>
        <authorList>
            <person name="Yang J."/>
            <person name="Wariss H.M."/>
            <person name="Tao L."/>
            <person name="Zhang R."/>
            <person name="Yun Q."/>
            <person name="Hollingsworth P."/>
            <person name="Dao Z."/>
            <person name="Luo G."/>
            <person name="Guo H."/>
            <person name="Ma Y."/>
            <person name="Sun W."/>
        </authorList>
    </citation>
    <scope>NUCLEOTIDE SEQUENCE [LARGE SCALE GENOMIC DNA]</scope>
    <source>
        <strain evidence="2">cv. br00</strain>
    </source>
</reference>
<name>A0A5N5LQV9_9ROSI</name>
<sequence>MGFSIGCSLGSHVLVRNTGKFPSLCRKERFNLSTMCSEFNKPCKIRVSLCKNELVDFDERTSPTEIKKEISRCYELVHRLGRGVVYLGSSRMGPDHPHYLQALELGKEVADLMDCTSWTGAGPGLMDAATKGALEAGKPVGGFKIAKEAGEWTASNFHSYLPPETYLTCRFFSARKHGLVDAAVRSSCSDRTAVVALPGGIGTLDEMFEILTLIQLQRIGSELPVPFLVMNYDSYYQKLLDFLGDCENWGTVSKGEVASLWKICENNSEALACLAEFYGLPYSGEERHELDTILNLLEMFTKIIPVLCTTMLTSQLAIVHKQKSSTESNKAAIGSYLLGQASFFDCSGLANEVCLSHKISEAASLAACIKGWTATALSSSEVASPEFMGVSDFPQMDLSISVLPVELMQKRERVAKRFVFDGSKIVKPPVHACCHGIIFRSTNKTMWQPNSMPDLAFSRILLVCL</sequence>
<comment type="caution">
    <text evidence="1">The sequence shown here is derived from an EMBL/GenBank/DDBJ whole genome shotgun (WGS) entry which is preliminary data.</text>
</comment>
<gene>
    <name evidence="1" type="ORF">DKX38_013317</name>
</gene>
<accession>A0A5N5LQV9</accession>
<evidence type="ECO:0000313" key="1">
    <source>
        <dbReference type="EMBL" id="KAB5545205.1"/>
    </source>
</evidence>
<dbReference type="Pfam" id="PF03641">
    <property type="entry name" value="Lysine_decarbox"/>
    <property type="match status" value="1"/>
</dbReference>
<dbReference type="EMBL" id="VDCV01000008">
    <property type="protein sequence ID" value="KAB5545205.1"/>
    <property type="molecule type" value="Genomic_DNA"/>
</dbReference>
<dbReference type="InterPro" id="IPR023213">
    <property type="entry name" value="CAT-like_dom_sf"/>
</dbReference>
<organism evidence="1 2">
    <name type="scientific">Salix brachista</name>
    <dbReference type="NCBI Taxonomy" id="2182728"/>
    <lineage>
        <taxon>Eukaryota</taxon>
        <taxon>Viridiplantae</taxon>
        <taxon>Streptophyta</taxon>
        <taxon>Embryophyta</taxon>
        <taxon>Tracheophyta</taxon>
        <taxon>Spermatophyta</taxon>
        <taxon>Magnoliopsida</taxon>
        <taxon>eudicotyledons</taxon>
        <taxon>Gunneridae</taxon>
        <taxon>Pentapetalae</taxon>
        <taxon>rosids</taxon>
        <taxon>fabids</taxon>
        <taxon>Malpighiales</taxon>
        <taxon>Salicaceae</taxon>
        <taxon>Saliceae</taxon>
        <taxon>Salix</taxon>
    </lineage>
</organism>
<dbReference type="Gene3D" id="3.30.559.10">
    <property type="entry name" value="Chloramphenicol acetyltransferase-like domain"/>
    <property type="match status" value="1"/>
</dbReference>
<dbReference type="AlphaFoldDB" id="A0A5N5LQV9"/>
<dbReference type="SUPFAM" id="SSF102405">
    <property type="entry name" value="MCP/YpsA-like"/>
    <property type="match status" value="1"/>
</dbReference>
<dbReference type="InterPro" id="IPR031100">
    <property type="entry name" value="LOG_fam"/>
</dbReference>
<dbReference type="PANTHER" id="PTHR31208">
    <property type="entry name" value="EXPRESSED PROTEIN"/>
    <property type="match status" value="1"/>
</dbReference>
<proteinExistence type="predicted"/>
<protein>
    <submittedName>
        <fullName evidence="1">Uncharacterized protein</fullName>
    </submittedName>
</protein>
<dbReference type="Proteomes" id="UP000326939">
    <property type="component" value="Chromosome 8"/>
</dbReference>